<dbReference type="EMBL" id="JACCFH010000001">
    <property type="protein sequence ID" value="NYG34454.1"/>
    <property type="molecule type" value="Genomic_DNA"/>
</dbReference>
<gene>
    <name evidence="1" type="ORF">BDD16_003440</name>
</gene>
<protein>
    <submittedName>
        <fullName evidence="1">Cell division septation protein DedD</fullName>
    </submittedName>
</protein>
<reference evidence="1 2" key="1">
    <citation type="submission" date="2020-07" db="EMBL/GenBank/DDBJ databases">
        <title>Genomic Encyclopedia of Archaeal and Bacterial Type Strains, Phase II (KMG-II): from individual species to whole genera.</title>
        <authorList>
            <person name="Goeker M."/>
        </authorList>
    </citation>
    <scope>NUCLEOTIDE SEQUENCE [LARGE SCALE GENOMIC DNA]</scope>
    <source>
        <strain evidence="1 2">DSM 21226</strain>
    </source>
</reference>
<evidence type="ECO:0000313" key="2">
    <source>
        <dbReference type="Proteomes" id="UP000518288"/>
    </source>
</evidence>
<dbReference type="AlphaFoldDB" id="A0A7Y9UDD3"/>
<evidence type="ECO:0000313" key="1">
    <source>
        <dbReference type="EMBL" id="NYG34454.1"/>
    </source>
</evidence>
<dbReference type="GO" id="GO:0051301">
    <property type="term" value="P:cell division"/>
    <property type="evidence" value="ECO:0007669"/>
    <property type="project" value="UniProtKB-KW"/>
</dbReference>
<comment type="caution">
    <text evidence="1">The sequence shown here is derived from an EMBL/GenBank/DDBJ whole genome shotgun (WGS) entry which is preliminary data.</text>
</comment>
<dbReference type="Proteomes" id="UP000518288">
    <property type="component" value="Unassembled WGS sequence"/>
</dbReference>
<keyword evidence="2" id="KW-1185">Reference proteome</keyword>
<dbReference type="RefSeq" id="WP_257644977.1">
    <property type="nucleotide sequence ID" value="NZ_JACCFH010000001.1"/>
</dbReference>
<organism evidence="1 2">
    <name type="scientific">Sphaerotilus montanus</name>
    <dbReference type="NCBI Taxonomy" id="522889"/>
    <lineage>
        <taxon>Bacteria</taxon>
        <taxon>Pseudomonadati</taxon>
        <taxon>Pseudomonadota</taxon>
        <taxon>Betaproteobacteria</taxon>
        <taxon>Burkholderiales</taxon>
        <taxon>Sphaerotilaceae</taxon>
        <taxon>Sphaerotilus</taxon>
    </lineage>
</organism>
<keyword evidence="1" id="KW-0131">Cell cycle</keyword>
<accession>A0A7Y9UDD3</accession>
<sequence>MSMRRSVRQGLVGAVVAVALGLVFAAYLQPGLIVDLGNRLWSCF</sequence>
<name>A0A7Y9UDD3_9BURK</name>
<proteinExistence type="predicted"/>
<keyword evidence="1" id="KW-0132">Cell division</keyword>